<feature type="transmembrane region" description="Helical" evidence="1">
    <location>
        <begin position="58"/>
        <end position="82"/>
    </location>
</feature>
<keyword evidence="3" id="KW-1185">Reference proteome</keyword>
<proteinExistence type="predicted"/>
<feature type="transmembrane region" description="Helical" evidence="1">
    <location>
        <begin position="102"/>
        <end position="120"/>
    </location>
</feature>
<keyword evidence="1" id="KW-0472">Membrane</keyword>
<gene>
    <name evidence="2" type="ORF">MO867_16660</name>
</gene>
<comment type="caution">
    <text evidence="2">The sequence shown here is derived from an EMBL/GenBank/DDBJ whole genome shotgun (WGS) entry which is preliminary data.</text>
</comment>
<dbReference type="EMBL" id="JALBWM010000095">
    <property type="protein sequence ID" value="MCO1335967.1"/>
    <property type="molecule type" value="Genomic_DNA"/>
</dbReference>
<dbReference type="RefSeq" id="WP_252471196.1">
    <property type="nucleotide sequence ID" value="NZ_JALBWM010000095.1"/>
</dbReference>
<evidence type="ECO:0000313" key="2">
    <source>
        <dbReference type="EMBL" id="MCO1335967.1"/>
    </source>
</evidence>
<dbReference type="Proteomes" id="UP001139028">
    <property type="component" value="Unassembled WGS sequence"/>
</dbReference>
<accession>A0A9X2J5V7</accession>
<name>A0A9X2J5V7_9GAMM</name>
<protein>
    <submittedName>
        <fullName evidence="2">Uncharacterized protein</fullName>
    </submittedName>
</protein>
<organism evidence="2 3">
    <name type="scientific">Microbulbifer okhotskensis</name>
    <dbReference type="NCBI Taxonomy" id="2926617"/>
    <lineage>
        <taxon>Bacteria</taxon>
        <taxon>Pseudomonadati</taxon>
        <taxon>Pseudomonadota</taxon>
        <taxon>Gammaproteobacteria</taxon>
        <taxon>Cellvibrionales</taxon>
        <taxon>Microbulbiferaceae</taxon>
        <taxon>Microbulbifer</taxon>
    </lineage>
</organism>
<evidence type="ECO:0000313" key="3">
    <source>
        <dbReference type="Proteomes" id="UP001139028"/>
    </source>
</evidence>
<sequence length="322" mass="38057">MKKYLQKIKARVSQSSYIKKIFLMINKKEERGGTFTDYLNVPQRKSRIEKTLLTYKPFIWTFWLAVVLVVIIKITILISLNGYEDCYTSTCLNNYLNHNQPLFKVVTATIAILTIIGLIFRTNQTARQIEHEQRKTEFSHYFEHKKMFFDALKTLEKENGVRFKNRNSLYSHWFHESAIDNFDISLSNHADAPLNVARLFEETRLTIKKTLRQGILSEETLKQVKYSFETCFRFLSIETDEPLFDEIFKEQKKIENITQIIFDTLNTILSLSNNDLTINRIRPWEIRALRIARFHIEKKEHKGIKLQIKTTSTYVPLEVSSN</sequence>
<keyword evidence="1" id="KW-1133">Transmembrane helix</keyword>
<reference evidence="2" key="1">
    <citation type="journal article" date="2022" name="Arch. Microbiol.">
        <title>Microbulbifer okhotskensis sp. nov., isolated from a deep bottom sediment of the Okhotsk Sea.</title>
        <authorList>
            <person name="Romanenko L."/>
            <person name="Kurilenko V."/>
            <person name="Otstavnykh N."/>
            <person name="Velansky P."/>
            <person name="Isaeva M."/>
            <person name="Mikhailov V."/>
        </authorList>
    </citation>
    <scope>NUCLEOTIDE SEQUENCE</scope>
    <source>
        <strain evidence="2">OS29</strain>
    </source>
</reference>
<keyword evidence="1" id="KW-0812">Transmembrane</keyword>
<evidence type="ECO:0000256" key="1">
    <source>
        <dbReference type="SAM" id="Phobius"/>
    </source>
</evidence>
<dbReference type="AlphaFoldDB" id="A0A9X2J5V7"/>